<feature type="compositionally biased region" description="Basic residues" evidence="2">
    <location>
        <begin position="1281"/>
        <end position="1290"/>
    </location>
</feature>
<gene>
    <name evidence="5" type="primary">LOC107220650</name>
</gene>
<feature type="coiled-coil region" evidence="1">
    <location>
        <begin position="194"/>
        <end position="368"/>
    </location>
</feature>
<feature type="compositionally biased region" description="Basic and acidic residues" evidence="2">
    <location>
        <begin position="1065"/>
        <end position="1075"/>
    </location>
</feature>
<name>A0ABM3GFU0_NEOLC</name>
<feature type="transmembrane region" description="Helical" evidence="3">
    <location>
        <begin position="1555"/>
        <end position="1575"/>
    </location>
</feature>
<sequence>MCEVNDDGQGGQAPIQEDDALEKIFSECDGSSTGKVLVAKLMDYMFNQMSAHGSPEILNDLRKSMCAVSYNGEVTRQQYYDVSRSWLAKIRKGQHHHENHQDGNNNLRIDESSRATSPLTGYADDATVSSEPGPDIAPTLHEFLELSTSTIVDTSKRSKNEDSFFGDLSSVSGNYYLTTDDPIFETTRDLQLRMQRCTVENDHLKEELQRSEDSIALLERQLGTTRRKLEMANEKCVRLQTEDEEHHAELSKTERDRQALRARNQHLERKNFLMRRELDDAVTETERLRFELDKLNDQKEARGKLLSHYREELQQVQKLYEGAKEHISQMDLANCQLKDENQVSTRTIEQLKTIVKELETRVSELQTHRDDMSHSEPSSARPVFKNELSFDLDTSHYSGKIIPRSLCDEMKASGLEDPDISLTNKIETLDEKMEDQCITEYYSVIREAVKQLERVLARVQVACNKVKAKTVPARNPSFVFGEIDADGNKECRSSVEELLRMLESEIRRTLSIFSIVVSHKVVSTNASTTDPATRVDVLEPDSTPVCDILRGINTGFINHDLSTNWGTEKHPHKEKEKRVASLAEVKSGDASAAATSTPRSSPLPYSSRRSSSLEVCEEAIIDPIVAALDEIIQSSGCANGDPDLAHSPRKSLREHKSRYVQTPASRREFECGCSSDSCDVESPPSLITADAESRLSNATVTGWSESGSELNCGFLETCAWRCQGTEIMDDSSDDKESSLRYSLDKALVTVTRVDPTLHTTDSRDPSPLTITRTDPTPGTYRTEPTLAPIQHSVAGSGTSSCEDNGCDVVEDLNVDLEKLTLRTTSSIERHPVEKKSAGNFQPYDNVPKRKSSVYHQFFDPCKLDGGRDTSVRRSTNSLRVRKYTRSNQGTKCNKLLSRPSRKLAEPLISDSETFSNNFCRAESEDYLASLSAGSGQLDMDNVRPFSPTPIGHQVSTEKNDEISTIYSSDDGGRVKSAPTVMAQTETTCNVSPTIPQRGSFMFDSAQCNGTDDSHARIDFISGTTESSVELLSLNICETTVVSEIEDVNPVESRATHRTVTRYTEPDETVKPLHDEDLTEPSGPSYVSIAGVDIPMAESEQREERQQSYRVLESMLPGKPSKSEASLESCRTTYAIMGARSFQLQTPTFCPSNHEILGDVALANVERGRSNDCEISPRSRSVERAMSSEEDSSDSECARDQIDCEDNVQVVVPPRPSPPSRSTSPPPLLSPIRPHQPPQTEAASSHPCNQNVISAFAFQEPPPPPYRDRTENRVAEESVENRKHRLKKTERLRRSLSEGDNSACRESFRCRCSCGCSAAQSRILDVPGGTGDTLEACEHQLNLGAFPNLPDARLIELGLSDPPYGHELCDRISEDELERKYTALSIGLGTDRATLPRRLALSLRQRDQAERNLATEVGRMQRDIQDNARQQRVSISGRMTLRRPSLSYDTQRWDEKLDRTDSSSSVGELREIFEQAESRRGSKEENNNLIRRQLNNFSVAGCESGDSDTFISTRGDSTIFQTQVRDEELLTENTSPRRRVPPVYGMLRDQVSRLPVFWYILFVAVFFFGFYSNRYVTTRYMAPLKWWSIEEIFQRYGYFRRNPPPPV</sequence>
<dbReference type="GeneID" id="107220650"/>
<feature type="compositionally biased region" description="Basic and acidic residues" evidence="2">
    <location>
        <begin position="1170"/>
        <end position="1186"/>
    </location>
</feature>
<dbReference type="Proteomes" id="UP000829291">
    <property type="component" value="Chromosome 6"/>
</dbReference>
<accession>A0ABM3GFU0</accession>
<dbReference type="RefSeq" id="XP_046599144.1">
    <property type="nucleotide sequence ID" value="XM_046743188.1"/>
</dbReference>
<feature type="region of interest" description="Disordered" evidence="2">
    <location>
        <begin position="116"/>
        <end position="136"/>
    </location>
</feature>
<protein>
    <submittedName>
        <fullName evidence="5">Uncharacterized protein LOC107220650 isoform X9</fullName>
    </submittedName>
</protein>
<evidence type="ECO:0000256" key="1">
    <source>
        <dbReference type="SAM" id="Coils"/>
    </source>
</evidence>
<dbReference type="PANTHER" id="PTHR23159:SF31">
    <property type="entry name" value="CENTROSOME-ASSOCIATED PROTEIN CEP250 ISOFORM X1"/>
    <property type="match status" value="1"/>
</dbReference>
<feature type="region of interest" description="Disordered" evidence="2">
    <location>
        <begin position="1170"/>
        <end position="1293"/>
    </location>
</feature>
<feature type="compositionally biased region" description="Pro residues" evidence="2">
    <location>
        <begin position="1212"/>
        <end position="1236"/>
    </location>
</feature>
<keyword evidence="3" id="KW-0472">Membrane</keyword>
<feature type="region of interest" description="Disordered" evidence="2">
    <location>
        <begin position="92"/>
        <end position="111"/>
    </location>
</feature>
<evidence type="ECO:0000313" key="4">
    <source>
        <dbReference type="Proteomes" id="UP000829291"/>
    </source>
</evidence>
<feature type="region of interest" description="Disordered" evidence="2">
    <location>
        <begin position="756"/>
        <end position="780"/>
    </location>
</feature>
<evidence type="ECO:0000313" key="5">
    <source>
        <dbReference type="RefSeq" id="XP_046599144.1"/>
    </source>
</evidence>
<feature type="compositionally biased region" description="Polar residues" evidence="2">
    <location>
        <begin position="1238"/>
        <end position="1252"/>
    </location>
</feature>
<feature type="region of interest" description="Disordered" evidence="2">
    <location>
        <begin position="638"/>
        <end position="661"/>
    </location>
</feature>
<feature type="region of interest" description="Disordered" evidence="2">
    <location>
        <begin position="583"/>
        <end position="608"/>
    </location>
</feature>
<evidence type="ECO:0000256" key="2">
    <source>
        <dbReference type="SAM" id="MobiDB-lite"/>
    </source>
</evidence>
<feature type="region of interest" description="Disordered" evidence="2">
    <location>
        <begin position="1065"/>
        <end position="1084"/>
    </location>
</feature>
<feature type="compositionally biased region" description="Basic and acidic residues" evidence="2">
    <location>
        <begin position="1265"/>
        <end position="1280"/>
    </location>
</feature>
<proteinExistence type="predicted"/>
<dbReference type="PANTHER" id="PTHR23159">
    <property type="entry name" value="CENTROSOMAL PROTEIN 2"/>
    <property type="match status" value="1"/>
</dbReference>
<evidence type="ECO:0000256" key="3">
    <source>
        <dbReference type="SAM" id="Phobius"/>
    </source>
</evidence>
<reference evidence="5" key="1">
    <citation type="submission" date="2025-08" db="UniProtKB">
        <authorList>
            <consortium name="RefSeq"/>
        </authorList>
    </citation>
    <scope>IDENTIFICATION</scope>
    <source>
        <tissue evidence="5">Thorax and Abdomen</tissue>
    </source>
</reference>
<organism evidence="4 5">
    <name type="scientific">Neodiprion lecontei</name>
    <name type="common">Redheaded pine sawfly</name>
    <dbReference type="NCBI Taxonomy" id="441921"/>
    <lineage>
        <taxon>Eukaryota</taxon>
        <taxon>Metazoa</taxon>
        <taxon>Ecdysozoa</taxon>
        <taxon>Arthropoda</taxon>
        <taxon>Hexapoda</taxon>
        <taxon>Insecta</taxon>
        <taxon>Pterygota</taxon>
        <taxon>Neoptera</taxon>
        <taxon>Endopterygota</taxon>
        <taxon>Hymenoptera</taxon>
        <taxon>Tenthredinoidea</taxon>
        <taxon>Diprionidae</taxon>
        <taxon>Diprioninae</taxon>
        <taxon>Neodiprion</taxon>
    </lineage>
</organism>
<keyword evidence="3" id="KW-1133">Transmembrane helix</keyword>
<keyword evidence="3" id="KW-0812">Transmembrane</keyword>
<feature type="compositionally biased region" description="Basic residues" evidence="2">
    <location>
        <begin position="647"/>
        <end position="658"/>
    </location>
</feature>
<feature type="compositionally biased region" description="Low complexity" evidence="2">
    <location>
        <begin position="590"/>
        <end position="608"/>
    </location>
</feature>
<keyword evidence="1" id="KW-0175">Coiled coil</keyword>
<keyword evidence="4" id="KW-1185">Reference proteome</keyword>